<evidence type="ECO:0000256" key="1">
    <source>
        <dbReference type="SAM" id="SignalP"/>
    </source>
</evidence>
<dbReference type="Proteomes" id="UP001243844">
    <property type="component" value="Unassembled WGS sequence"/>
</dbReference>
<reference evidence="2" key="1">
    <citation type="submission" date="2023-08" db="EMBL/GenBank/DDBJ databases">
        <title>Emergence of clinically-relevant ST2 carbapenem-resistant Acinetobacter baumannii strains in hospital sewages in Zhejiang, East of China.</title>
        <authorList>
            <person name="Kaichao C."/>
            <person name="Zhang R."/>
        </authorList>
    </citation>
    <scope>NUCLEOTIDE SEQUENCE</scope>
    <source>
        <strain evidence="2">M-RB-37</strain>
    </source>
</reference>
<organism evidence="2 3">
    <name type="scientific">Acinetobacter rudis</name>
    <dbReference type="NCBI Taxonomy" id="632955"/>
    <lineage>
        <taxon>Bacteria</taxon>
        <taxon>Pseudomonadati</taxon>
        <taxon>Pseudomonadota</taxon>
        <taxon>Gammaproteobacteria</taxon>
        <taxon>Moraxellales</taxon>
        <taxon>Moraxellaceae</taxon>
        <taxon>Acinetobacter</taxon>
    </lineage>
</organism>
<dbReference type="NCBIfam" id="TIGR02001">
    <property type="entry name" value="gcw_chp"/>
    <property type="match status" value="1"/>
</dbReference>
<dbReference type="AlphaFoldDB" id="A0AAW8J982"/>
<gene>
    <name evidence="2" type="ORF">RFH47_00325</name>
</gene>
<proteinExistence type="predicted"/>
<keyword evidence="1" id="KW-0732">Signal</keyword>
<accession>A0AAW8J982</accession>
<comment type="caution">
    <text evidence="2">The sequence shown here is derived from an EMBL/GenBank/DDBJ whole genome shotgun (WGS) entry which is preliminary data.</text>
</comment>
<dbReference type="EMBL" id="JAVIDL010000001">
    <property type="protein sequence ID" value="MDQ8934194.1"/>
    <property type="molecule type" value="Genomic_DNA"/>
</dbReference>
<evidence type="ECO:0000313" key="2">
    <source>
        <dbReference type="EMBL" id="MDQ8934194.1"/>
    </source>
</evidence>
<dbReference type="InterPro" id="IPR010239">
    <property type="entry name" value="CHP02001"/>
</dbReference>
<dbReference type="RefSeq" id="WP_308980639.1">
    <property type="nucleotide sequence ID" value="NZ_JAVIDL010000001.1"/>
</dbReference>
<name>A0AAW8J982_9GAMM</name>
<evidence type="ECO:0000313" key="3">
    <source>
        <dbReference type="Proteomes" id="UP001243844"/>
    </source>
</evidence>
<protein>
    <submittedName>
        <fullName evidence="2">TorF family putative porin</fullName>
    </submittedName>
</protein>
<sequence length="254" mass="28485">MNLNKSLSLSLMLSTVSGLSFAEDKKESAFIGEVSGNVAVLSSYDFRGITNTPENDKVTLQAGLEYSHPTGFYIGYWGSTLGYSLTDYDRDTEKYQGRDAFENDFNIGYRGKINDDIGYTIGGTYYYYYQSDAKSDFFETLVGLNYKDLALSAQTTTSNVDTANRGDTYFLVSYSHELPYELTGRAALGTYLYGKSSKNLETKDDFNFRHLTLGLTRKLGNSGANMNLDYIVGGYDRMDEKQKNKVVFGLSYNF</sequence>
<feature type="signal peptide" evidence="1">
    <location>
        <begin position="1"/>
        <end position="22"/>
    </location>
</feature>
<feature type="chain" id="PRO_5043645148" evidence="1">
    <location>
        <begin position="23"/>
        <end position="254"/>
    </location>
</feature>
<dbReference type="Pfam" id="PF09694">
    <property type="entry name" value="Gcw_chp"/>
    <property type="match status" value="1"/>
</dbReference>